<dbReference type="EMBL" id="KQ234346">
    <property type="protein sequence ID" value="KMZ79137.1"/>
    <property type="molecule type" value="Genomic_DNA"/>
</dbReference>
<feature type="domain" description="Tryptophan/threonine-rich plasmodium antigen C-terminal" evidence="2">
    <location>
        <begin position="373"/>
        <end position="583"/>
    </location>
</feature>
<sequence>MEVNALQNSKFDPLNLAVPIINEGINVGKRLIERLDVPAVADLVLTATFFTLYKLYNDFKKMKILQPRENHEIFYDALDTLYGDLSTEEKIQKQLREVENHNRKVQKLQDWFKDVEKRVKAERRKIDLATGRAKSDDLIKRARQTSKYVIKPEQEIALEDTEEKEIMENGVKKIQNGLRIIEELMQKLDDGTGKMPKDNLGSYKQEVEIPEDKIAEFDEGLELFQEGLKLIEARVKNNAGDNEIEEIKIELEEPNEEEEDGDNSSPYLYSQDAVVQEPLLASERKSYKGKMAQVEKWINEIDETIKNEAMKIKEGVEAEVKPPESFAQDAGKTKGQAEKNTTKEETHENVYEQGQNMGEEPSGELTEEWKAKEWKKWINNTEKQWGNFTQSFEQHKQKWVNKKESEWEEWLTNIHYNWIGFTNKLEGDYINDKVNAWTKWGEKEWKGIIEMEWKRPMKVKWTKLVEKNEKIWGDKLFNYWDNWKDKKWNEWKNMNWKKKEEEKWNNSEKRKDLNKDENWKEWKKRLLREKKEWENWVNEKEDFLMDSEETHWEKWKEYKWNYLNEWMKQVEVDWLKSKPWEVWKQARSDFYESNVKLEDDSQHSEGEYSVSS</sequence>
<dbReference type="AlphaFoldDB" id="A0A0J9SB28"/>
<organism evidence="3 4">
    <name type="scientific">Plasmodium vivax India VII</name>
    <dbReference type="NCBI Taxonomy" id="1077284"/>
    <lineage>
        <taxon>Eukaryota</taxon>
        <taxon>Sar</taxon>
        <taxon>Alveolata</taxon>
        <taxon>Apicomplexa</taxon>
        <taxon>Aconoidasida</taxon>
        <taxon>Haemosporida</taxon>
        <taxon>Plasmodiidae</taxon>
        <taxon>Plasmodium</taxon>
        <taxon>Plasmodium (Plasmodium)</taxon>
    </lineage>
</organism>
<dbReference type="Proteomes" id="UP000053562">
    <property type="component" value="Unassembled WGS sequence"/>
</dbReference>
<name>A0A0J9SB28_PLAVI</name>
<evidence type="ECO:0000313" key="4">
    <source>
        <dbReference type="Proteomes" id="UP000053562"/>
    </source>
</evidence>
<feature type="compositionally biased region" description="Acidic residues" evidence="1">
    <location>
        <begin position="252"/>
        <end position="262"/>
    </location>
</feature>
<accession>A0A0J9SB28</accession>
<reference evidence="3 4" key="1">
    <citation type="submission" date="2011-08" db="EMBL/GenBank/DDBJ databases">
        <title>The Genome Sequence of Plasmodium vivax India VII.</title>
        <authorList>
            <consortium name="The Broad Institute Genome Sequencing Platform"/>
            <consortium name="The Broad Institute Genome Sequencing Center for Infectious Disease"/>
            <person name="Neafsey D."/>
            <person name="Carlton J."/>
            <person name="Barnwell J."/>
            <person name="Collins W."/>
            <person name="Escalante A."/>
            <person name="Mullikin J."/>
            <person name="Saul A."/>
            <person name="Guigo R."/>
            <person name="Camara F."/>
            <person name="Young S.K."/>
            <person name="Zeng Q."/>
            <person name="Gargeya S."/>
            <person name="Fitzgerald M."/>
            <person name="Haas B."/>
            <person name="Abouelleil A."/>
            <person name="Alvarado L."/>
            <person name="Arachchi H.M."/>
            <person name="Berlin A."/>
            <person name="Brown A."/>
            <person name="Chapman S.B."/>
            <person name="Chen Z."/>
            <person name="Dunbar C."/>
            <person name="Freedman E."/>
            <person name="Gearin G."/>
            <person name="Gellesch M."/>
            <person name="Goldberg J."/>
            <person name="Griggs A."/>
            <person name="Gujja S."/>
            <person name="Heiman D."/>
            <person name="Howarth C."/>
            <person name="Larson L."/>
            <person name="Lui A."/>
            <person name="MacDonald P.J.P."/>
            <person name="Montmayeur A."/>
            <person name="Murphy C."/>
            <person name="Neiman D."/>
            <person name="Pearson M."/>
            <person name="Priest M."/>
            <person name="Roberts A."/>
            <person name="Saif S."/>
            <person name="Shea T."/>
            <person name="Shenoy N."/>
            <person name="Sisk P."/>
            <person name="Stolte C."/>
            <person name="Sykes S."/>
            <person name="Wortman J."/>
            <person name="Nusbaum C."/>
            <person name="Birren B."/>
        </authorList>
    </citation>
    <scope>NUCLEOTIDE SEQUENCE [LARGE SCALE GENOMIC DNA]</scope>
    <source>
        <strain evidence="3 4">India VII</strain>
    </source>
</reference>
<feature type="compositionally biased region" description="Basic and acidic residues" evidence="1">
    <location>
        <begin position="331"/>
        <end position="350"/>
    </location>
</feature>
<gene>
    <name evidence="3" type="ORF">PVIIG_01611</name>
</gene>
<evidence type="ECO:0000256" key="1">
    <source>
        <dbReference type="SAM" id="MobiDB-lite"/>
    </source>
</evidence>
<evidence type="ECO:0000259" key="2">
    <source>
        <dbReference type="Pfam" id="PF12319"/>
    </source>
</evidence>
<dbReference type="InterPro" id="IPR022089">
    <property type="entry name" value="Plasmodium-antigen_C"/>
</dbReference>
<proteinExistence type="predicted"/>
<dbReference type="OrthoDB" id="385764at2759"/>
<dbReference type="Pfam" id="PF12319">
    <property type="entry name" value="TryThrA_C"/>
    <property type="match status" value="1"/>
</dbReference>
<feature type="region of interest" description="Disordered" evidence="1">
    <location>
        <begin position="247"/>
        <end position="267"/>
    </location>
</feature>
<evidence type="ECO:0000313" key="3">
    <source>
        <dbReference type="EMBL" id="KMZ79137.1"/>
    </source>
</evidence>
<feature type="region of interest" description="Disordered" evidence="1">
    <location>
        <begin position="318"/>
        <end position="364"/>
    </location>
</feature>
<protein>
    <submittedName>
        <fullName evidence="3">Tryptophan-rich antigen (Pv-fam-a)</fullName>
    </submittedName>
</protein>